<evidence type="ECO:0000313" key="3">
    <source>
        <dbReference type="EMBL" id="UUF07428.1"/>
    </source>
</evidence>
<dbReference type="Pfam" id="PF03883">
    <property type="entry name" value="H2O2_YaaD"/>
    <property type="match status" value="1"/>
</dbReference>
<dbReference type="GO" id="GO:0033194">
    <property type="term" value="P:response to hydroperoxide"/>
    <property type="evidence" value="ECO:0007669"/>
    <property type="project" value="TreeGrafter"/>
</dbReference>
<dbReference type="Proteomes" id="UP001058072">
    <property type="component" value="Chromosome"/>
</dbReference>
<evidence type="ECO:0000313" key="2">
    <source>
        <dbReference type="EMBL" id="UUF06188.1"/>
    </source>
</evidence>
<gene>
    <name evidence="3" type="primary">yaaA</name>
    <name evidence="2" type="ORF">J0J69_00945</name>
    <name evidence="3" type="ORF">J0J70_07235</name>
</gene>
<organism evidence="3 5">
    <name type="scientific">Turicibacter bilis</name>
    <dbReference type="NCBI Taxonomy" id="2735723"/>
    <lineage>
        <taxon>Bacteria</taxon>
        <taxon>Bacillati</taxon>
        <taxon>Bacillota</taxon>
        <taxon>Erysipelotrichia</taxon>
        <taxon>Erysipelotrichales</taxon>
        <taxon>Turicibacteraceae</taxon>
        <taxon>Turicibacter</taxon>
    </lineage>
</organism>
<evidence type="ECO:0000313" key="5">
    <source>
        <dbReference type="Proteomes" id="UP001058072"/>
    </source>
</evidence>
<dbReference type="InterPro" id="IPR005583">
    <property type="entry name" value="YaaA"/>
</dbReference>
<protein>
    <recommendedName>
        <fullName evidence="1">UPF0246 protein J0J69_00945</fullName>
    </recommendedName>
</protein>
<dbReference type="RefSeq" id="WP_055242145.1">
    <property type="nucleotide sequence ID" value="NZ_CP071249.1"/>
</dbReference>
<keyword evidence="4" id="KW-1185">Reference proteome</keyword>
<dbReference type="EMBL" id="CP071250">
    <property type="protein sequence ID" value="UUF07428.1"/>
    <property type="molecule type" value="Genomic_DNA"/>
</dbReference>
<evidence type="ECO:0000256" key="1">
    <source>
        <dbReference type="HAMAP-Rule" id="MF_00652"/>
    </source>
</evidence>
<dbReference type="PANTHER" id="PTHR30283">
    <property type="entry name" value="PEROXIDE STRESS RESPONSE PROTEIN YAAA"/>
    <property type="match status" value="1"/>
</dbReference>
<dbReference type="AlphaFoldDB" id="A0A9Q9CF47"/>
<dbReference type="NCBIfam" id="NF002542">
    <property type="entry name" value="PRK02101.1-3"/>
    <property type="match status" value="1"/>
</dbReference>
<comment type="similarity">
    <text evidence="1">Belongs to the UPF0246 family.</text>
</comment>
<dbReference type="GO" id="GO:0005829">
    <property type="term" value="C:cytosol"/>
    <property type="evidence" value="ECO:0007669"/>
    <property type="project" value="TreeGrafter"/>
</dbReference>
<name>A0A9Q9CF47_9FIRM</name>
<sequence length="255" mass="29475">MLMMLSPAKTFKTIELEPLDLSNELIFKNKTKQLVNQLQTYSVSELSTLMKMSEALAEVNVTRFAQFYEKNQQGMYAIHAFEGEAYKGLDSLSLNQEALEFSKESLRILSGLYGVLKPFDVMNPYRLEMGLSWSGEHGKDLYQYWKEDLTVHFLNELSETKGDQVLLNLASKEYSKALNLKQIEKTYPVITIEFKEQKGEAFKVVGMYAKRARGQMARYILNHQIHEVEQVKAFNEGGYTFNPDLSTEKTWIFTR</sequence>
<reference evidence="3 4" key="1">
    <citation type="submission" date="2021-03" db="EMBL/GenBank/DDBJ databases">
        <title>Comparative Genomics and Metabolomics in the genus Turicibacter.</title>
        <authorList>
            <person name="Maki J."/>
            <person name="Looft T."/>
        </authorList>
    </citation>
    <scope>NUCLEOTIDE SEQUENCE</scope>
    <source>
        <strain evidence="3">ISU324</strain>
        <strain evidence="2 4">MMM721</strain>
    </source>
</reference>
<proteinExistence type="inferred from homology"/>
<dbReference type="PANTHER" id="PTHR30283:SF4">
    <property type="entry name" value="PEROXIDE STRESS RESISTANCE PROTEIN YAAA"/>
    <property type="match status" value="1"/>
</dbReference>
<accession>A0A9Q9CF47</accession>
<evidence type="ECO:0000313" key="4">
    <source>
        <dbReference type="Proteomes" id="UP001058016"/>
    </source>
</evidence>
<dbReference type="HAMAP" id="MF_00652">
    <property type="entry name" value="UPF0246"/>
    <property type="match status" value="1"/>
</dbReference>
<dbReference type="Proteomes" id="UP001058016">
    <property type="component" value="Chromosome"/>
</dbReference>
<dbReference type="EMBL" id="CP071249">
    <property type="protein sequence ID" value="UUF06188.1"/>
    <property type="molecule type" value="Genomic_DNA"/>
</dbReference>